<evidence type="ECO:0000313" key="1">
    <source>
        <dbReference type="EMBL" id="EFC99706.1"/>
    </source>
</evidence>
<reference evidence="1 2" key="1">
    <citation type="submission" date="2010-01" db="EMBL/GenBank/DDBJ databases">
        <authorList>
            <person name="Weinstock G."/>
            <person name="Sodergren E."/>
            <person name="Clifton S."/>
            <person name="Fulton L."/>
            <person name="Fulton B."/>
            <person name="Courtney L."/>
            <person name="Fronick C."/>
            <person name="Harrison M."/>
            <person name="Strong C."/>
            <person name="Farmer C."/>
            <person name="Delahaunty K."/>
            <person name="Markovic C."/>
            <person name="Hall O."/>
            <person name="Minx P."/>
            <person name="Tomlinson C."/>
            <person name="Mitreva M."/>
            <person name="Nelson J."/>
            <person name="Hou S."/>
            <person name="Wollam A."/>
            <person name="Pepin K.H."/>
            <person name="Johnson M."/>
            <person name="Bhonagiri V."/>
            <person name="Nash W.E."/>
            <person name="Warren W."/>
            <person name="Chinwalla A."/>
            <person name="Mardis E.R."/>
            <person name="Wilson R.K."/>
        </authorList>
    </citation>
    <scope>NUCLEOTIDE SEQUENCE [LARGE SCALE GENOMIC DNA]</scope>
    <source>
        <strain evidence="1 2">DSM 13479</strain>
    </source>
</reference>
<evidence type="ECO:0000313" key="2">
    <source>
        <dbReference type="Proteomes" id="UP000004968"/>
    </source>
</evidence>
<sequence>MQNIQENYLQKYFCKIKCIKSIDKIKKYDNIKLRKRFRKTFSLAK</sequence>
<comment type="caution">
    <text evidence="1">The sequence shown here is derived from an EMBL/GenBank/DDBJ whole genome shotgun (WGS) entry which is preliminary data.</text>
</comment>
<gene>
    <name evidence="1" type="ORF">CLOSTHATH_02088</name>
</gene>
<dbReference type="AlphaFoldDB" id="D3AEQ4"/>
<proteinExistence type="predicted"/>
<accession>D3AEQ4</accession>
<name>D3AEQ4_9FIRM</name>
<dbReference type="EMBL" id="ACIO01000156">
    <property type="protein sequence ID" value="EFC99706.1"/>
    <property type="molecule type" value="Genomic_DNA"/>
</dbReference>
<dbReference type="HOGENOM" id="CLU_3200750_0_0_9"/>
<dbReference type="Proteomes" id="UP000004968">
    <property type="component" value="Unassembled WGS sequence"/>
</dbReference>
<organism evidence="1 2">
    <name type="scientific">Hungatella hathewayi DSM 13479</name>
    <dbReference type="NCBI Taxonomy" id="566550"/>
    <lineage>
        <taxon>Bacteria</taxon>
        <taxon>Bacillati</taxon>
        <taxon>Bacillota</taxon>
        <taxon>Clostridia</taxon>
        <taxon>Lachnospirales</taxon>
        <taxon>Lachnospiraceae</taxon>
        <taxon>Hungatella</taxon>
    </lineage>
</organism>
<protein>
    <submittedName>
        <fullName evidence="1">Uncharacterized protein</fullName>
    </submittedName>
</protein>